<dbReference type="OrthoDB" id="2353934at2"/>
<dbReference type="Proteomes" id="UP000251869">
    <property type="component" value="Unassembled WGS sequence"/>
</dbReference>
<organism evidence="1 2">
    <name type="scientific">Planococcus maitriensis</name>
    <dbReference type="NCBI Taxonomy" id="221799"/>
    <lineage>
        <taxon>Bacteria</taxon>
        <taxon>Bacillati</taxon>
        <taxon>Bacillota</taxon>
        <taxon>Bacilli</taxon>
        <taxon>Bacillales</taxon>
        <taxon>Caryophanaceae</taxon>
        <taxon>Planococcus</taxon>
    </lineage>
</organism>
<dbReference type="AlphaFoldDB" id="A0A365K2Y5"/>
<reference evidence="1 2" key="1">
    <citation type="submission" date="2018-06" db="EMBL/GenBank/DDBJ databases">
        <title>The draft genome sequences of strains SCU63 and S1.</title>
        <authorList>
            <person name="Gan L."/>
        </authorList>
    </citation>
    <scope>NUCLEOTIDE SEQUENCE [LARGE SCALE GENOMIC DNA]</scope>
    <source>
        <strain evidence="1 2">S1</strain>
    </source>
</reference>
<protein>
    <submittedName>
        <fullName evidence="1">Fe3+ hydroxamate ABC transporter substrate-binding protein</fullName>
    </submittedName>
</protein>
<keyword evidence="2" id="KW-1185">Reference proteome</keyword>
<dbReference type="EMBL" id="QLZQ01000005">
    <property type="protein sequence ID" value="RAZ66997.1"/>
    <property type="molecule type" value="Genomic_DNA"/>
</dbReference>
<evidence type="ECO:0000313" key="1">
    <source>
        <dbReference type="EMBL" id="RAZ66997.1"/>
    </source>
</evidence>
<sequence>MAMFTEAPKCQVCGKEIEGGEPVHIHMHYPKRKGFTEIKAYLKTEAQFTCDACFKSKK</sequence>
<gene>
    <name evidence="1" type="ORF">DP119_11895</name>
</gene>
<comment type="caution">
    <text evidence="1">The sequence shown here is derived from an EMBL/GenBank/DDBJ whole genome shotgun (WGS) entry which is preliminary data.</text>
</comment>
<proteinExistence type="predicted"/>
<accession>A0A365K2Y5</accession>
<name>A0A365K2Y5_9BACL</name>
<evidence type="ECO:0000313" key="2">
    <source>
        <dbReference type="Proteomes" id="UP000251869"/>
    </source>
</evidence>